<evidence type="ECO:0000313" key="3">
    <source>
        <dbReference type="Proteomes" id="UP000054266"/>
    </source>
</evidence>
<dbReference type="AlphaFoldDB" id="A0A0D2DSD8"/>
<reference evidence="2 3" key="1">
    <citation type="submission" date="2015-01" db="EMBL/GenBank/DDBJ databases">
        <title>The Genome Sequence of Capronia semiimmersa CBS27337.</title>
        <authorList>
            <consortium name="The Broad Institute Genomics Platform"/>
            <person name="Cuomo C."/>
            <person name="de Hoog S."/>
            <person name="Gorbushina A."/>
            <person name="Stielow B."/>
            <person name="Teixiera M."/>
            <person name="Abouelleil A."/>
            <person name="Chapman S.B."/>
            <person name="Priest M."/>
            <person name="Young S.K."/>
            <person name="Wortman J."/>
            <person name="Nusbaum C."/>
            <person name="Birren B."/>
        </authorList>
    </citation>
    <scope>NUCLEOTIDE SEQUENCE [LARGE SCALE GENOMIC DNA]</scope>
    <source>
        <strain evidence="2 3">CBS 27337</strain>
    </source>
</reference>
<dbReference type="Proteomes" id="UP000054266">
    <property type="component" value="Unassembled WGS sequence"/>
</dbReference>
<feature type="region of interest" description="Disordered" evidence="1">
    <location>
        <begin position="1"/>
        <end position="20"/>
    </location>
</feature>
<sequence length="110" mass="12632">MTQKDGESVLSERHPKARMRHGATSMIAITSQRQRDGRRACRVWSNAMEIWLWFDIPGACKVFIFLVTFSRHEIALILQVRAGINAGSMYFFYSMDALLPGWGCMHPHTM</sequence>
<dbReference type="HOGENOM" id="CLU_2170760_0_0_1"/>
<organism evidence="2 3">
    <name type="scientific">Phialophora macrospora</name>
    <dbReference type="NCBI Taxonomy" id="1851006"/>
    <lineage>
        <taxon>Eukaryota</taxon>
        <taxon>Fungi</taxon>
        <taxon>Dikarya</taxon>
        <taxon>Ascomycota</taxon>
        <taxon>Pezizomycotina</taxon>
        <taxon>Eurotiomycetes</taxon>
        <taxon>Chaetothyriomycetidae</taxon>
        <taxon>Chaetothyriales</taxon>
        <taxon>Herpotrichiellaceae</taxon>
        <taxon>Phialophora</taxon>
    </lineage>
</organism>
<name>A0A0D2DSD8_9EURO</name>
<evidence type="ECO:0000313" key="2">
    <source>
        <dbReference type="EMBL" id="KIW65077.1"/>
    </source>
</evidence>
<feature type="compositionally biased region" description="Basic and acidic residues" evidence="1">
    <location>
        <begin position="1"/>
        <end position="14"/>
    </location>
</feature>
<protein>
    <submittedName>
        <fullName evidence="2">Uncharacterized protein</fullName>
    </submittedName>
</protein>
<gene>
    <name evidence="2" type="ORF">PV04_07361</name>
</gene>
<keyword evidence="3" id="KW-1185">Reference proteome</keyword>
<evidence type="ECO:0000256" key="1">
    <source>
        <dbReference type="SAM" id="MobiDB-lite"/>
    </source>
</evidence>
<dbReference type="EMBL" id="KN846960">
    <property type="protein sequence ID" value="KIW65077.1"/>
    <property type="molecule type" value="Genomic_DNA"/>
</dbReference>
<accession>A0A0D2DSD8</accession>
<proteinExistence type="predicted"/>